<accession>A0A0G9H4S0</accession>
<reference evidence="2 3" key="1">
    <citation type="journal article" date="2015" name="Antonie Van Leeuwenhoek">
        <title>A phylogenomic and molecular marker based taxonomic framework for the order Xanthomonadales: proposal to transfer the families Algiphilaceae and Solimonadaceae to the order Nevskiales ord. nov. and to create a new family within the order Xanthomonadales, the family Rhodanobacteraceae fam. nov., containing the genus Rhodanobacter and its closest relatives.</title>
        <authorList>
            <person name="Naushad S."/>
            <person name="Adeolu M."/>
            <person name="Wong S."/>
            <person name="Sohail M."/>
            <person name="Schellhorn H.E."/>
            <person name="Gupta R.S."/>
        </authorList>
    </citation>
    <scope>NUCLEOTIDE SEQUENCE [LARGE SCALE GENOMIC DNA]</scope>
    <source>
        <strain evidence="2 3">DSM 16301</strain>
    </source>
</reference>
<evidence type="ECO:0000313" key="3">
    <source>
        <dbReference type="Proteomes" id="UP000035481"/>
    </source>
</evidence>
<dbReference type="EMBL" id="JPLA01000016">
    <property type="protein sequence ID" value="KLD64496.1"/>
    <property type="molecule type" value="Genomic_DNA"/>
</dbReference>
<dbReference type="RefSeq" id="WP_046971165.1">
    <property type="nucleotide sequence ID" value="NZ_JPLA01000016.1"/>
</dbReference>
<proteinExistence type="predicted"/>
<dbReference type="InterPro" id="IPR003675">
    <property type="entry name" value="Rce1/LyrA-like_dom"/>
</dbReference>
<dbReference type="Pfam" id="PF02517">
    <property type="entry name" value="Rce1-like"/>
    <property type="match status" value="1"/>
</dbReference>
<dbReference type="OrthoDB" id="5946873at2"/>
<evidence type="ECO:0000259" key="1">
    <source>
        <dbReference type="Pfam" id="PF02517"/>
    </source>
</evidence>
<name>A0A0G9H4S0_9GAMM</name>
<dbReference type="AlphaFoldDB" id="A0A0G9H4S0"/>
<dbReference type="STRING" id="1440762.Y882_07055"/>
<dbReference type="GO" id="GO:0004175">
    <property type="term" value="F:endopeptidase activity"/>
    <property type="evidence" value="ECO:0007669"/>
    <property type="project" value="UniProtKB-ARBA"/>
</dbReference>
<protein>
    <recommendedName>
        <fullName evidence="1">CAAX prenyl protease 2/Lysostaphin resistance protein A-like domain-containing protein</fullName>
    </recommendedName>
</protein>
<dbReference type="GO" id="GO:0080120">
    <property type="term" value="P:CAAX-box protein maturation"/>
    <property type="evidence" value="ECO:0007669"/>
    <property type="project" value="UniProtKB-ARBA"/>
</dbReference>
<evidence type="ECO:0000313" key="2">
    <source>
        <dbReference type="EMBL" id="KLD64496.1"/>
    </source>
</evidence>
<sequence>MAALSGWITRGQLIHQASHDVATLRAGKPLWQWQLRQPSDLVASRVFGAADLEAMPHGLVITSRDGTPFEVGLPLAVPVDLAHWPLLRVDMQGNREGVLDVSYQSTESGTPCAADRAAMIPTSAATLSIDLANEAWRTVDGAPCQAPDVVAYLLRLRVTMPAGATLALHSVALATPEPAKLPPTIDRQTADIRLPGSESSANWTPAARQVAGYRTPVIRLPEGATAEAMLLWRDRVRQYWPAAVVLPFGQALPRATSNHMPTWLDAGVAALYLASLVWLAIRQRPGVVRPWTEVAAIAFGPLWLIAGLRWGPGASIPGITAFLAALIYGGQSEWRRRPVEWGWFGRTWSDWIYPLLPLPVALALTLADGHHLLHLDARHIAAYLAWALLQQWAMLALVMGRLERTGLPRPAILLVTATLFGLLHTPNGSLMQLCLAAELWWAWSFMRSPRLLPIAVAHAASALLVESGLTGHLLRSLEVSARFFQ</sequence>
<organism evidence="2 3">
    <name type="scientific">Dyella japonica DSM 16301</name>
    <dbReference type="NCBI Taxonomy" id="1440762"/>
    <lineage>
        <taxon>Bacteria</taxon>
        <taxon>Pseudomonadati</taxon>
        <taxon>Pseudomonadota</taxon>
        <taxon>Gammaproteobacteria</taxon>
        <taxon>Lysobacterales</taxon>
        <taxon>Rhodanobacteraceae</taxon>
        <taxon>Dyella</taxon>
    </lineage>
</organism>
<gene>
    <name evidence="2" type="ORF">Y882_07055</name>
</gene>
<dbReference type="Proteomes" id="UP000035481">
    <property type="component" value="Unassembled WGS sequence"/>
</dbReference>
<feature type="domain" description="CAAX prenyl protease 2/Lysostaphin resistance protein A-like" evidence="1">
    <location>
        <begin position="383"/>
        <end position="461"/>
    </location>
</feature>
<comment type="caution">
    <text evidence="2">The sequence shown here is derived from an EMBL/GenBank/DDBJ whole genome shotgun (WGS) entry which is preliminary data.</text>
</comment>